<dbReference type="Gene3D" id="3.90.1150.10">
    <property type="entry name" value="Aspartate Aminotransferase, domain 1"/>
    <property type="match status" value="1"/>
</dbReference>
<name>A0AAF0D2N5_ODILC</name>
<reference evidence="9" key="1">
    <citation type="journal article" date="2017" name="Nature">
        <title>Asgard archaea illuminate the origin of eukaryotic cellular complexity.</title>
        <authorList>
            <person name="Zaremba-Niedzwiedzka K."/>
            <person name="Caceres E.F."/>
            <person name="Saw J.H."/>
            <person name="Backstrom D."/>
            <person name="Juzokaite L."/>
            <person name="Vancaester E."/>
            <person name="Seitz K.W."/>
            <person name="Anantharaman K."/>
            <person name="Starnawski P."/>
            <person name="Kjeldsen K.U."/>
            <person name="Scott M.B."/>
            <person name="Nunoura T."/>
            <person name="Banfield J.F."/>
            <person name="Schramm A."/>
            <person name="Baker B.J."/>
            <person name="Spang A."/>
            <person name="Ettema T.J.G."/>
        </authorList>
    </citation>
    <scope>NUCLEOTIDE SEQUENCE</scope>
    <source>
        <strain evidence="9">LCB_4</strain>
    </source>
</reference>
<gene>
    <name evidence="9" type="ORF">OdinLCB4_001110</name>
</gene>
<keyword evidence="6" id="KW-0663">Pyridoxal phosphate</keyword>
<proteinExistence type="inferred from homology"/>
<dbReference type="PANTHER" id="PTHR46383">
    <property type="entry name" value="ASPARTATE AMINOTRANSFERASE"/>
    <property type="match status" value="1"/>
</dbReference>
<dbReference type="InterPro" id="IPR015421">
    <property type="entry name" value="PyrdxlP-dep_Trfase_major"/>
</dbReference>
<sequence>MSKNFIADRMSKIPPSGTINMFELALMFEKKGEKVIHLEVGEPEFDTPSHIKKAAVESMEKGLTHYTSSRGIYELRAAICDDLAERGCKYTPDEVLVTPGAKHAILCAILATLNPGEEVLIPTPAWPTYHVIVKMADAKPVNVPTDHLYEINLNNLEKAVNDKTKMIIINSPNNPTGGVIEKNILKGIAEIALKHDLLVLSDEIYDRLVYDGFKQVSFASLKGMKERSIIINGFSKTFAMTGWRLGYVAAEKNLIDHCLRIQQNSTTCPTSFVQTAGVAALKTKTEDLDKMVRIYEQRRKLIVDLLNELKNVSCELPKGAFYVFPEYNLPVKSEILAEKILKETKVCVTPGSVFYAENHLRLSYAVSDSDIIEALSRLKKFFNSM</sequence>
<evidence type="ECO:0000256" key="1">
    <source>
        <dbReference type="ARBA" id="ARBA00001933"/>
    </source>
</evidence>
<dbReference type="EC" id="2.6.1.-" evidence="7"/>
<dbReference type="PROSITE" id="PS00105">
    <property type="entry name" value="AA_TRANSFER_CLASS_1"/>
    <property type="match status" value="1"/>
</dbReference>
<evidence type="ECO:0000256" key="5">
    <source>
        <dbReference type="ARBA" id="ARBA00022679"/>
    </source>
</evidence>
<accession>A0AAF0D2N5</accession>
<dbReference type="InterPro" id="IPR015422">
    <property type="entry name" value="PyrdxlP-dep_Trfase_small"/>
</dbReference>
<comment type="similarity">
    <text evidence="2 7">Belongs to the class-I pyridoxal-phosphate-dependent aminotransferase family.</text>
</comment>
<evidence type="ECO:0000256" key="6">
    <source>
        <dbReference type="ARBA" id="ARBA00022898"/>
    </source>
</evidence>
<feature type="domain" description="Aminotransferase class I/classII large" evidence="8">
    <location>
        <begin position="34"/>
        <end position="378"/>
    </location>
</feature>
<dbReference type="InterPro" id="IPR004838">
    <property type="entry name" value="NHTrfase_class1_PyrdxlP-BS"/>
</dbReference>
<evidence type="ECO:0000256" key="4">
    <source>
        <dbReference type="ARBA" id="ARBA00022576"/>
    </source>
</evidence>
<dbReference type="GO" id="GO:0006520">
    <property type="term" value="P:amino acid metabolic process"/>
    <property type="evidence" value="ECO:0007669"/>
    <property type="project" value="InterPro"/>
</dbReference>
<evidence type="ECO:0000256" key="7">
    <source>
        <dbReference type="RuleBase" id="RU000481"/>
    </source>
</evidence>
<evidence type="ECO:0000313" key="9">
    <source>
        <dbReference type="EMBL" id="WEU40559.1"/>
    </source>
</evidence>
<dbReference type="CDD" id="cd00609">
    <property type="entry name" value="AAT_like"/>
    <property type="match status" value="1"/>
</dbReference>
<dbReference type="Gene3D" id="3.40.640.10">
    <property type="entry name" value="Type I PLP-dependent aspartate aminotransferase-like (Major domain)"/>
    <property type="match status" value="1"/>
</dbReference>
<dbReference type="FunFam" id="3.40.640.10:FF:000033">
    <property type="entry name" value="Aspartate aminotransferase"/>
    <property type="match status" value="1"/>
</dbReference>
<reference evidence="9" key="2">
    <citation type="journal article" date="2022" name="Nat. Microbiol.">
        <title>A closed Candidatus Odinarchaeum chromosome exposes Asgard archaeal viruses.</title>
        <authorList>
            <person name="Tamarit D."/>
            <person name="Caceres E.F."/>
            <person name="Krupovic M."/>
            <person name="Nijland R."/>
            <person name="Eme L."/>
            <person name="Robinson N.P."/>
            <person name="Ettema T.J.G."/>
        </authorList>
    </citation>
    <scope>NUCLEOTIDE SEQUENCE</scope>
    <source>
        <strain evidence="9">LCB_4</strain>
    </source>
</reference>
<dbReference type="InterPro" id="IPR015424">
    <property type="entry name" value="PyrdxlP-dep_Trfase"/>
</dbReference>
<keyword evidence="5 7" id="KW-0808">Transferase</keyword>
<dbReference type="InterPro" id="IPR050596">
    <property type="entry name" value="AspAT/PAT-like"/>
</dbReference>
<dbReference type="InterPro" id="IPR004839">
    <property type="entry name" value="Aminotransferase_I/II_large"/>
</dbReference>
<evidence type="ECO:0000256" key="2">
    <source>
        <dbReference type="ARBA" id="ARBA00007441"/>
    </source>
</evidence>
<dbReference type="PANTHER" id="PTHR46383:SF1">
    <property type="entry name" value="ASPARTATE AMINOTRANSFERASE"/>
    <property type="match status" value="1"/>
</dbReference>
<evidence type="ECO:0000256" key="3">
    <source>
        <dbReference type="ARBA" id="ARBA00011738"/>
    </source>
</evidence>
<comment type="subunit">
    <text evidence="3">Homodimer.</text>
</comment>
<protein>
    <recommendedName>
        <fullName evidence="7">Aminotransferase</fullName>
        <ecNumber evidence="7">2.6.1.-</ecNumber>
    </recommendedName>
</protein>
<organism evidence="9 10">
    <name type="scientific">Odinarchaeota yellowstonii (strain LCB_4)</name>
    <dbReference type="NCBI Taxonomy" id="1841599"/>
    <lineage>
        <taxon>Archaea</taxon>
        <taxon>Promethearchaeati</taxon>
        <taxon>Candidatus Odinarchaeota</taxon>
        <taxon>Candidatus Odinarchaeia</taxon>
        <taxon>Candidatus Odinarchaeales</taxon>
        <taxon>Candidatus Odinarchaeaceae</taxon>
        <taxon>Candidatus Odinarchaeum</taxon>
    </lineage>
</organism>
<evidence type="ECO:0000313" key="10">
    <source>
        <dbReference type="Proteomes" id="UP000186851"/>
    </source>
</evidence>
<dbReference type="Proteomes" id="UP000186851">
    <property type="component" value="Chromosome"/>
</dbReference>
<dbReference type="GO" id="GO:0008483">
    <property type="term" value="F:transaminase activity"/>
    <property type="evidence" value="ECO:0007669"/>
    <property type="project" value="UniProtKB-KW"/>
</dbReference>
<dbReference type="KEGG" id="oyw:OdinLCB4_001110"/>
<dbReference type="AlphaFoldDB" id="A0AAF0D2N5"/>
<keyword evidence="4 7" id="KW-0032">Aminotransferase</keyword>
<evidence type="ECO:0000259" key="8">
    <source>
        <dbReference type="Pfam" id="PF00155"/>
    </source>
</evidence>
<dbReference type="GO" id="GO:0030170">
    <property type="term" value="F:pyridoxal phosphate binding"/>
    <property type="evidence" value="ECO:0007669"/>
    <property type="project" value="InterPro"/>
</dbReference>
<comment type="cofactor">
    <cofactor evidence="1 7">
        <name>pyridoxal 5'-phosphate</name>
        <dbReference type="ChEBI" id="CHEBI:597326"/>
    </cofactor>
</comment>
<dbReference type="EMBL" id="CP091871">
    <property type="protein sequence ID" value="WEU40559.1"/>
    <property type="molecule type" value="Genomic_DNA"/>
</dbReference>
<dbReference type="Pfam" id="PF00155">
    <property type="entry name" value="Aminotran_1_2"/>
    <property type="match status" value="1"/>
</dbReference>
<dbReference type="SUPFAM" id="SSF53383">
    <property type="entry name" value="PLP-dependent transferases"/>
    <property type="match status" value="1"/>
</dbReference>